<feature type="compositionally biased region" description="Basic and acidic residues" evidence="1">
    <location>
        <begin position="112"/>
        <end position="126"/>
    </location>
</feature>
<gene>
    <name evidence="2" type="ORF">PIB30_087499</name>
</gene>
<protein>
    <submittedName>
        <fullName evidence="2">Uncharacterized protein</fullName>
    </submittedName>
</protein>
<accession>A0ABU6RU24</accession>
<dbReference type="EMBL" id="JASCZI010031753">
    <property type="protein sequence ID" value="MED6127369.1"/>
    <property type="molecule type" value="Genomic_DNA"/>
</dbReference>
<evidence type="ECO:0000313" key="2">
    <source>
        <dbReference type="EMBL" id="MED6127369.1"/>
    </source>
</evidence>
<reference evidence="2 3" key="1">
    <citation type="journal article" date="2023" name="Plants (Basel)">
        <title>Bridging the Gap: Combining Genomics and Transcriptomics Approaches to Understand Stylosanthes scabra, an Orphan Legume from the Brazilian Caatinga.</title>
        <authorList>
            <person name="Ferreira-Neto J.R.C."/>
            <person name="da Silva M.D."/>
            <person name="Binneck E."/>
            <person name="de Melo N.F."/>
            <person name="da Silva R.H."/>
            <person name="de Melo A.L.T.M."/>
            <person name="Pandolfi V."/>
            <person name="Bustamante F.O."/>
            <person name="Brasileiro-Vidal A.C."/>
            <person name="Benko-Iseppon A.M."/>
        </authorList>
    </citation>
    <scope>NUCLEOTIDE SEQUENCE [LARGE SCALE GENOMIC DNA]</scope>
    <source>
        <tissue evidence="2">Leaves</tissue>
    </source>
</reference>
<organism evidence="2 3">
    <name type="scientific">Stylosanthes scabra</name>
    <dbReference type="NCBI Taxonomy" id="79078"/>
    <lineage>
        <taxon>Eukaryota</taxon>
        <taxon>Viridiplantae</taxon>
        <taxon>Streptophyta</taxon>
        <taxon>Embryophyta</taxon>
        <taxon>Tracheophyta</taxon>
        <taxon>Spermatophyta</taxon>
        <taxon>Magnoliopsida</taxon>
        <taxon>eudicotyledons</taxon>
        <taxon>Gunneridae</taxon>
        <taxon>Pentapetalae</taxon>
        <taxon>rosids</taxon>
        <taxon>fabids</taxon>
        <taxon>Fabales</taxon>
        <taxon>Fabaceae</taxon>
        <taxon>Papilionoideae</taxon>
        <taxon>50 kb inversion clade</taxon>
        <taxon>dalbergioids sensu lato</taxon>
        <taxon>Dalbergieae</taxon>
        <taxon>Pterocarpus clade</taxon>
        <taxon>Stylosanthes</taxon>
    </lineage>
</organism>
<name>A0ABU6RU24_9FABA</name>
<keyword evidence="3" id="KW-1185">Reference proteome</keyword>
<dbReference type="Proteomes" id="UP001341840">
    <property type="component" value="Unassembled WGS sequence"/>
</dbReference>
<evidence type="ECO:0000256" key="1">
    <source>
        <dbReference type="SAM" id="MobiDB-lite"/>
    </source>
</evidence>
<comment type="caution">
    <text evidence="2">The sequence shown here is derived from an EMBL/GenBank/DDBJ whole genome shotgun (WGS) entry which is preliminary data.</text>
</comment>
<evidence type="ECO:0000313" key="3">
    <source>
        <dbReference type="Proteomes" id="UP001341840"/>
    </source>
</evidence>
<proteinExistence type="predicted"/>
<feature type="region of interest" description="Disordered" evidence="1">
    <location>
        <begin position="87"/>
        <end position="132"/>
    </location>
</feature>
<sequence length="132" mass="14659">MSRHSLSGNHAGYLSRVVVGLPLYVMRPPAPRRGRPRSVRPFAPDHFVPTVPPPRPTSLRPLPQPLWGVLHRQVPFATTPEYCHMFVQPARPPPPPSSLVADIPNDVPSEPSQDRFADASDDRETSIEMSQS</sequence>
<feature type="region of interest" description="Disordered" evidence="1">
    <location>
        <begin position="29"/>
        <end position="59"/>
    </location>
</feature>